<dbReference type="InterPro" id="IPR005561">
    <property type="entry name" value="ANTAR"/>
</dbReference>
<dbReference type="Pfam" id="PF03861">
    <property type="entry name" value="ANTAR"/>
    <property type="match status" value="1"/>
</dbReference>
<dbReference type="GO" id="GO:0003723">
    <property type="term" value="F:RNA binding"/>
    <property type="evidence" value="ECO:0007669"/>
    <property type="project" value="InterPro"/>
</dbReference>
<dbReference type="InterPro" id="IPR011006">
    <property type="entry name" value="CheY-like_superfamily"/>
</dbReference>
<dbReference type="PROSITE" id="PS50921">
    <property type="entry name" value="ANTAR"/>
    <property type="match status" value="1"/>
</dbReference>
<dbReference type="SMART" id="SM01012">
    <property type="entry name" value="ANTAR"/>
    <property type="match status" value="1"/>
</dbReference>
<dbReference type="Gene3D" id="3.30.450.20">
    <property type="entry name" value="PAS domain"/>
    <property type="match status" value="1"/>
</dbReference>
<dbReference type="SUPFAM" id="SSF55785">
    <property type="entry name" value="PYP-like sensor domain (PAS domain)"/>
    <property type="match status" value="1"/>
</dbReference>
<accession>A0A7G9R8I6</accession>
<gene>
    <name evidence="3" type="ORF">H9L09_15455</name>
</gene>
<dbReference type="InterPro" id="IPR013655">
    <property type="entry name" value="PAS_fold_3"/>
</dbReference>
<dbReference type="InterPro" id="IPR000014">
    <property type="entry name" value="PAS"/>
</dbReference>
<dbReference type="KEGG" id="nmes:H9L09_15455"/>
<dbReference type="SUPFAM" id="SSF52172">
    <property type="entry name" value="CheY-like"/>
    <property type="match status" value="1"/>
</dbReference>
<dbReference type="Pfam" id="PF08447">
    <property type="entry name" value="PAS_3"/>
    <property type="match status" value="1"/>
</dbReference>
<dbReference type="AlphaFoldDB" id="A0A7G9R8I6"/>
<name>A0A7G9R8I6_9ACTN</name>
<dbReference type="EMBL" id="CP060713">
    <property type="protein sequence ID" value="QNN51911.1"/>
    <property type="molecule type" value="Genomic_DNA"/>
</dbReference>
<evidence type="ECO:0000259" key="2">
    <source>
        <dbReference type="PROSITE" id="PS50921"/>
    </source>
</evidence>
<dbReference type="InterPro" id="IPR036388">
    <property type="entry name" value="WH-like_DNA-bd_sf"/>
</dbReference>
<feature type="domain" description="ANTAR" evidence="2">
    <location>
        <begin position="111"/>
        <end position="172"/>
    </location>
</feature>
<keyword evidence="4" id="KW-1185">Reference proteome</keyword>
<evidence type="ECO:0000313" key="3">
    <source>
        <dbReference type="EMBL" id="QNN51911.1"/>
    </source>
</evidence>
<sequence length="204" mass="22652">MPRIGRYTYTVDTDSWWWSDTLYEIHGFRPGEVLPSTDVMLAHRHPDDAESFRAMIGAVLSTGQASSCYHRMIDAHRRELTVLTVGHGIPRGEVVREVHGYLVDLTEIRRRDSLDAVQDAVGRATEHRAVIEQAKGILMAVRNVTPQEAFELLSSHSQRVNVKLRDLAQELVDEMQTGGHTHALLDELAPHSDGGATGRPAAGD</sequence>
<dbReference type="Proteomes" id="UP000515947">
    <property type="component" value="Chromosome"/>
</dbReference>
<organism evidence="3 4">
    <name type="scientific">Nocardioides mesophilus</name>
    <dbReference type="NCBI Taxonomy" id="433659"/>
    <lineage>
        <taxon>Bacteria</taxon>
        <taxon>Bacillati</taxon>
        <taxon>Actinomycetota</taxon>
        <taxon>Actinomycetes</taxon>
        <taxon>Propionibacteriales</taxon>
        <taxon>Nocardioidaceae</taxon>
        <taxon>Nocardioides</taxon>
    </lineage>
</organism>
<dbReference type="InterPro" id="IPR035965">
    <property type="entry name" value="PAS-like_dom_sf"/>
</dbReference>
<evidence type="ECO:0000313" key="4">
    <source>
        <dbReference type="Proteomes" id="UP000515947"/>
    </source>
</evidence>
<dbReference type="Gene3D" id="1.10.10.10">
    <property type="entry name" value="Winged helix-like DNA-binding domain superfamily/Winged helix DNA-binding domain"/>
    <property type="match status" value="1"/>
</dbReference>
<evidence type="ECO:0000259" key="1">
    <source>
        <dbReference type="PROSITE" id="PS50112"/>
    </source>
</evidence>
<proteinExistence type="predicted"/>
<protein>
    <submittedName>
        <fullName evidence="3">PAS and ANTAR domain-containing protein</fullName>
    </submittedName>
</protein>
<feature type="domain" description="PAS" evidence="1">
    <location>
        <begin position="18"/>
        <end position="63"/>
    </location>
</feature>
<reference evidence="3 4" key="1">
    <citation type="submission" date="2020-08" db="EMBL/GenBank/DDBJ databases">
        <title>Genome sequence of Nocardioides mesophilus KACC 16243T.</title>
        <authorList>
            <person name="Hyun D.-W."/>
            <person name="Bae J.-W."/>
        </authorList>
    </citation>
    <scope>NUCLEOTIDE SEQUENCE [LARGE SCALE GENOMIC DNA]</scope>
    <source>
        <strain evidence="3 4">KACC 16243</strain>
    </source>
</reference>
<dbReference type="PROSITE" id="PS50112">
    <property type="entry name" value="PAS"/>
    <property type="match status" value="1"/>
</dbReference>
<dbReference type="RefSeq" id="WP_187577754.1">
    <property type="nucleotide sequence ID" value="NZ_CP060713.1"/>
</dbReference>